<evidence type="ECO:0000313" key="4">
    <source>
        <dbReference type="Proteomes" id="UP000660668"/>
    </source>
</evidence>
<keyword evidence="2" id="KW-0472">Membrane</keyword>
<proteinExistence type="predicted"/>
<feature type="compositionally biased region" description="Low complexity" evidence="1">
    <location>
        <begin position="116"/>
        <end position="135"/>
    </location>
</feature>
<gene>
    <name evidence="3" type="ORF">ISU10_16915</name>
</gene>
<feature type="region of interest" description="Disordered" evidence="1">
    <location>
        <begin position="35"/>
        <end position="169"/>
    </location>
</feature>
<evidence type="ECO:0000256" key="1">
    <source>
        <dbReference type="SAM" id="MobiDB-lite"/>
    </source>
</evidence>
<dbReference type="AlphaFoldDB" id="A0A930YJM3"/>
<organism evidence="3 4">
    <name type="scientific">Nocardioides agariphilus</name>
    <dbReference type="NCBI Taxonomy" id="433664"/>
    <lineage>
        <taxon>Bacteria</taxon>
        <taxon>Bacillati</taxon>
        <taxon>Actinomycetota</taxon>
        <taxon>Actinomycetes</taxon>
        <taxon>Propionibacteriales</taxon>
        <taxon>Nocardioidaceae</taxon>
        <taxon>Nocardioides</taxon>
    </lineage>
</organism>
<evidence type="ECO:0000256" key="2">
    <source>
        <dbReference type="SAM" id="Phobius"/>
    </source>
</evidence>
<feature type="compositionally biased region" description="Low complexity" evidence="1">
    <location>
        <begin position="75"/>
        <end position="84"/>
    </location>
</feature>
<reference evidence="3" key="1">
    <citation type="submission" date="2020-11" db="EMBL/GenBank/DDBJ databases">
        <title>Nocardioides cynanchi sp. nov., isolated from soil of rhizosphere of Cynanchum wilfordii.</title>
        <authorList>
            <person name="Lee J.-S."/>
            <person name="Suh M.K."/>
            <person name="Kim J.-S."/>
        </authorList>
    </citation>
    <scope>NUCLEOTIDE SEQUENCE</scope>
    <source>
        <strain evidence="3">KCTC 19276</strain>
    </source>
</reference>
<comment type="caution">
    <text evidence="3">The sequence shown here is derived from an EMBL/GenBank/DDBJ whole genome shotgun (WGS) entry which is preliminary data.</text>
</comment>
<sequence length="169" mass="18065">MNTAGWIILIVVVLVVAAAAAWALMGNRRTQAQREHAEQLRNEAAEKTAAVEASRREAEEAAARAEVARAEAARAEQQAAQAQQGVTYEEARVEDHLRSADRVDPDVDTRADDYQPGEPTTTAPPAAGGTYADPADQTATDVTGRPLAAEDTADESPHEHRHAHRGDPA</sequence>
<evidence type="ECO:0000313" key="3">
    <source>
        <dbReference type="EMBL" id="MBF4769452.1"/>
    </source>
</evidence>
<dbReference type="RefSeq" id="WP_194697598.1">
    <property type="nucleotide sequence ID" value="NZ_JADKPO010000025.1"/>
</dbReference>
<evidence type="ECO:0008006" key="5">
    <source>
        <dbReference type="Google" id="ProtNLM"/>
    </source>
</evidence>
<dbReference type="EMBL" id="JADKPO010000025">
    <property type="protein sequence ID" value="MBF4769452.1"/>
    <property type="molecule type" value="Genomic_DNA"/>
</dbReference>
<feature type="compositionally biased region" description="Basic and acidic residues" evidence="1">
    <location>
        <begin position="53"/>
        <end position="74"/>
    </location>
</feature>
<feature type="compositionally biased region" description="Basic and acidic residues" evidence="1">
    <location>
        <begin position="35"/>
        <end position="46"/>
    </location>
</feature>
<dbReference type="Proteomes" id="UP000660668">
    <property type="component" value="Unassembled WGS sequence"/>
</dbReference>
<feature type="transmembrane region" description="Helical" evidence="2">
    <location>
        <begin position="6"/>
        <end position="25"/>
    </location>
</feature>
<name>A0A930YJM3_9ACTN</name>
<feature type="compositionally biased region" description="Basic and acidic residues" evidence="1">
    <location>
        <begin position="89"/>
        <end position="113"/>
    </location>
</feature>
<keyword evidence="2" id="KW-1133">Transmembrane helix</keyword>
<accession>A0A930YJM3</accession>
<keyword evidence="4" id="KW-1185">Reference proteome</keyword>
<protein>
    <recommendedName>
        <fullName evidence="5">Colicin import membrane protein</fullName>
    </recommendedName>
</protein>
<feature type="compositionally biased region" description="Basic residues" evidence="1">
    <location>
        <begin position="159"/>
        <end position="169"/>
    </location>
</feature>
<keyword evidence="2" id="KW-0812">Transmembrane</keyword>